<gene>
    <name evidence="18" type="primary">cysG_1</name>
    <name evidence="18" type="ORF">THS5294_00159</name>
</gene>
<keyword evidence="3" id="KW-0169">Cobalamin biosynthesis</keyword>
<dbReference type="InterPro" id="IPR006366">
    <property type="entry name" value="CobA/CysG_C"/>
</dbReference>
<dbReference type="PANTHER" id="PTHR45790">
    <property type="entry name" value="SIROHEME SYNTHASE-RELATED"/>
    <property type="match status" value="1"/>
</dbReference>
<dbReference type="PIRSF" id="PIRSF036426">
    <property type="entry name" value="Sirohaem_synth"/>
    <property type="match status" value="1"/>
</dbReference>
<feature type="active site" description="Proton acceptor" evidence="14">
    <location>
        <position position="249"/>
    </location>
</feature>
<keyword evidence="9" id="KW-0456">Lyase</keyword>
<keyword evidence="6" id="KW-0949">S-adenosyl-L-methionine</keyword>
<dbReference type="PANTHER" id="PTHR45790:SF1">
    <property type="entry name" value="SIROHEME SYNTHASE"/>
    <property type="match status" value="1"/>
</dbReference>
<comment type="catalytic activity">
    <reaction evidence="13">
        <text>precorrin-2 + NAD(+) = sirohydrochlorin + NADH + 2 H(+)</text>
        <dbReference type="Rhea" id="RHEA:15613"/>
        <dbReference type="ChEBI" id="CHEBI:15378"/>
        <dbReference type="ChEBI" id="CHEBI:57540"/>
        <dbReference type="ChEBI" id="CHEBI:57945"/>
        <dbReference type="ChEBI" id="CHEBI:58351"/>
        <dbReference type="ChEBI" id="CHEBI:58827"/>
        <dbReference type="EC" id="1.3.1.76"/>
    </reaction>
</comment>
<dbReference type="InterPro" id="IPR006367">
    <property type="entry name" value="Sirohaem_synthase_N"/>
</dbReference>
<dbReference type="InterPro" id="IPR037115">
    <property type="entry name" value="Sirohaem_synt_dimer_dom_sf"/>
</dbReference>
<dbReference type="InterPro" id="IPR019478">
    <property type="entry name" value="Sirohaem_synthase_dimer_dom"/>
</dbReference>
<dbReference type="Pfam" id="PF13241">
    <property type="entry name" value="NAD_binding_7"/>
    <property type="match status" value="1"/>
</dbReference>
<dbReference type="GO" id="GO:0019354">
    <property type="term" value="P:siroheme biosynthetic process"/>
    <property type="evidence" value="ECO:0007669"/>
    <property type="project" value="UniProtKB-UniPathway"/>
</dbReference>
<sequence length="463" mass="48826">MKTFPMFLQMAGRRVVIVGGGEQAAQKTRLMLKTEAVIEVLAPQLEPELAELAAQGRVVQRAGPITPASFADTALCFIATGCPGMDAALHDLAKIAGATVNVVDQPELCDAITPSIVDRDPVVVAIGTEGTAPVLARQIKTRMEQMLEPGLGDLASLAGRLRGAAAARLGPRARRDLWRWVFTGTPREAFGRGAEREAARLIKDAIQTGNIHAETGGSVALVGAGPGSKDLITLRGVQRLQEADIIFYDRLIDPEVLELARRDAERVYVGKHPGCHAWPQAKITARLVAAARQGQRVVRLKAGDPGIFGRAAEEIAAVKNAGLPLEIVPGVTAASGAAASGGTVLTSRDDVDTVVFATGHLADGAVAPDWLPLLRPGTCVAVYMGVRAAPDIEAALHGVPRRDLIQVSVVADAQRANEQRFDCTATTLTKALEAHNVTNGAVIFLRLPKTAYAENVVPLQAAE</sequence>
<evidence type="ECO:0000256" key="13">
    <source>
        <dbReference type="ARBA" id="ARBA00047561"/>
    </source>
</evidence>
<reference evidence="18 19" key="1">
    <citation type="submission" date="2015-09" db="EMBL/GenBank/DDBJ databases">
        <authorList>
            <consortium name="Swine Surveillance"/>
        </authorList>
    </citation>
    <scope>NUCLEOTIDE SEQUENCE [LARGE SCALE GENOMIC DNA]</scope>
    <source>
        <strain evidence="18 19">CECT 5294</strain>
    </source>
</reference>
<dbReference type="Proteomes" id="UP000051298">
    <property type="component" value="Unassembled WGS sequence"/>
</dbReference>
<dbReference type="UniPathway" id="UPA00262">
    <property type="reaction ID" value="UER00211"/>
</dbReference>
<comment type="similarity">
    <text evidence="2 15">Belongs to the precorrin methyltransferase family.</text>
</comment>
<evidence type="ECO:0000313" key="18">
    <source>
        <dbReference type="EMBL" id="CUH58879.1"/>
    </source>
</evidence>
<dbReference type="InterPro" id="IPR036291">
    <property type="entry name" value="NAD(P)-bd_dom_sf"/>
</dbReference>
<dbReference type="SUPFAM" id="SSF75615">
    <property type="entry name" value="Siroheme synthase middle domains-like"/>
    <property type="match status" value="1"/>
</dbReference>
<dbReference type="InterPro" id="IPR050161">
    <property type="entry name" value="Siro_Cobalamin_biosynth"/>
</dbReference>
<dbReference type="Gene3D" id="1.10.8.210">
    <property type="entry name" value="Sirohaem synthase, dimerisation domain"/>
    <property type="match status" value="1"/>
</dbReference>
<dbReference type="eggNOG" id="COG1648">
    <property type="taxonomic scope" value="Bacteria"/>
</dbReference>
<evidence type="ECO:0000256" key="12">
    <source>
        <dbReference type="ARBA" id="ARBA00025705"/>
    </source>
</evidence>
<dbReference type="GO" id="GO:0004851">
    <property type="term" value="F:uroporphyrin-III C-methyltransferase activity"/>
    <property type="evidence" value="ECO:0007669"/>
    <property type="project" value="InterPro"/>
</dbReference>
<dbReference type="GO" id="GO:0009236">
    <property type="term" value="P:cobalamin biosynthetic process"/>
    <property type="evidence" value="ECO:0007669"/>
    <property type="project" value="UniProtKB-KW"/>
</dbReference>
<dbReference type="InterPro" id="IPR035996">
    <property type="entry name" value="4pyrrol_Methylase_sf"/>
</dbReference>
<evidence type="ECO:0000256" key="4">
    <source>
        <dbReference type="ARBA" id="ARBA00022603"/>
    </source>
</evidence>
<dbReference type="Pfam" id="PF00590">
    <property type="entry name" value="TP_methylase"/>
    <property type="match status" value="1"/>
</dbReference>
<keyword evidence="10" id="KW-0627">Porphyrin biosynthesis</keyword>
<keyword evidence="5 15" id="KW-0808">Transferase</keyword>
<feature type="active site" description="Proton donor" evidence="14">
    <location>
        <position position="271"/>
    </location>
</feature>
<comment type="pathway">
    <text evidence="1">Porphyrin-containing compound metabolism; siroheme biosynthesis; sirohydrochlorin from precorrin-2: step 1/1.</text>
</comment>
<organism evidence="18 19">
    <name type="scientific">Thalassobacter stenotrophicus</name>
    <dbReference type="NCBI Taxonomy" id="266809"/>
    <lineage>
        <taxon>Bacteria</taxon>
        <taxon>Pseudomonadati</taxon>
        <taxon>Pseudomonadota</taxon>
        <taxon>Alphaproteobacteria</taxon>
        <taxon>Rhodobacterales</taxon>
        <taxon>Roseobacteraceae</taxon>
        <taxon>Thalassobacter</taxon>
    </lineage>
</organism>
<dbReference type="NCBIfam" id="TIGR01470">
    <property type="entry name" value="cysG_Nterm"/>
    <property type="match status" value="1"/>
</dbReference>
<evidence type="ECO:0000259" key="16">
    <source>
        <dbReference type="Pfam" id="PF00590"/>
    </source>
</evidence>
<dbReference type="EMBL" id="CYRX01000007">
    <property type="protein sequence ID" value="CUH58879.1"/>
    <property type="molecule type" value="Genomic_DNA"/>
</dbReference>
<dbReference type="Gene3D" id="3.30.160.110">
    <property type="entry name" value="Siroheme synthase, domain 2"/>
    <property type="match status" value="1"/>
</dbReference>
<dbReference type="NCBIfam" id="NF004790">
    <property type="entry name" value="PRK06136.1"/>
    <property type="match status" value="1"/>
</dbReference>
<evidence type="ECO:0000313" key="19">
    <source>
        <dbReference type="Proteomes" id="UP000051298"/>
    </source>
</evidence>
<dbReference type="InterPro" id="IPR014776">
    <property type="entry name" value="4pyrrole_Mease_sub2"/>
</dbReference>
<dbReference type="PROSITE" id="PS00840">
    <property type="entry name" value="SUMT_2"/>
    <property type="match status" value="1"/>
</dbReference>
<name>A0A0P1FF88_9RHOB</name>
<dbReference type="InterPro" id="IPR014777">
    <property type="entry name" value="4pyrrole_Mease_sub1"/>
</dbReference>
<dbReference type="STRING" id="266809.PM03_07960"/>
<keyword evidence="4 15" id="KW-0489">Methyltransferase</keyword>
<dbReference type="SUPFAM" id="SSF53790">
    <property type="entry name" value="Tetrapyrrole methylase"/>
    <property type="match status" value="1"/>
</dbReference>
<evidence type="ECO:0000256" key="1">
    <source>
        <dbReference type="ARBA" id="ARBA00005010"/>
    </source>
</evidence>
<evidence type="ECO:0000256" key="7">
    <source>
        <dbReference type="ARBA" id="ARBA00023002"/>
    </source>
</evidence>
<proteinExistence type="inferred from homology"/>
<evidence type="ECO:0000256" key="11">
    <source>
        <dbReference type="ARBA" id="ARBA00023268"/>
    </source>
</evidence>
<dbReference type="GO" id="GO:0032259">
    <property type="term" value="P:methylation"/>
    <property type="evidence" value="ECO:0007669"/>
    <property type="project" value="UniProtKB-KW"/>
</dbReference>
<evidence type="ECO:0000256" key="9">
    <source>
        <dbReference type="ARBA" id="ARBA00023239"/>
    </source>
</evidence>
<dbReference type="NCBIfam" id="NF007922">
    <property type="entry name" value="PRK10637.1"/>
    <property type="match status" value="1"/>
</dbReference>
<dbReference type="SUPFAM" id="SSF51735">
    <property type="entry name" value="NAD(P)-binding Rossmann-fold domains"/>
    <property type="match status" value="1"/>
</dbReference>
<evidence type="ECO:0000256" key="6">
    <source>
        <dbReference type="ARBA" id="ARBA00022691"/>
    </source>
</evidence>
<dbReference type="Gene3D" id="3.30.950.10">
    <property type="entry name" value="Methyltransferase, Cobalt-precorrin-4 Transmethylase, Domain 2"/>
    <property type="match status" value="1"/>
</dbReference>
<dbReference type="CDD" id="cd11642">
    <property type="entry name" value="SUMT"/>
    <property type="match status" value="1"/>
</dbReference>
<dbReference type="PROSITE" id="PS00839">
    <property type="entry name" value="SUMT_1"/>
    <property type="match status" value="1"/>
</dbReference>
<accession>A0A0P1FF88</accession>
<comment type="pathway">
    <text evidence="12">Porphyrin-containing compound metabolism; siroheme biosynthesis; precorrin-2 from uroporphyrinogen III: step 1/1.</text>
</comment>
<dbReference type="FunFam" id="3.40.1010.10:FF:000001">
    <property type="entry name" value="Siroheme synthase"/>
    <property type="match status" value="1"/>
</dbReference>
<dbReference type="Gene3D" id="3.40.50.720">
    <property type="entry name" value="NAD(P)-binding Rossmann-like Domain"/>
    <property type="match status" value="1"/>
</dbReference>
<dbReference type="InterPro" id="IPR003043">
    <property type="entry name" value="Uropor_MeTrfase_CS"/>
</dbReference>
<dbReference type="InterPro" id="IPR000878">
    <property type="entry name" value="4pyrrol_Mease"/>
</dbReference>
<evidence type="ECO:0000256" key="8">
    <source>
        <dbReference type="ARBA" id="ARBA00023027"/>
    </source>
</evidence>
<dbReference type="Pfam" id="PF10414">
    <property type="entry name" value="CysG_dimeriser"/>
    <property type="match status" value="1"/>
</dbReference>
<dbReference type="GO" id="GO:0051287">
    <property type="term" value="F:NAD binding"/>
    <property type="evidence" value="ECO:0007669"/>
    <property type="project" value="InterPro"/>
</dbReference>
<keyword evidence="8" id="KW-0520">NAD</keyword>
<evidence type="ECO:0000256" key="2">
    <source>
        <dbReference type="ARBA" id="ARBA00005879"/>
    </source>
</evidence>
<dbReference type="GO" id="GO:0051266">
    <property type="term" value="F:sirohydrochlorin ferrochelatase activity"/>
    <property type="evidence" value="ECO:0007669"/>
    <property type="project" value="InterPro"/>
</dbReference>
<dbReference type="RefSeq" id="WP_058122221.1">
    <property type="nucleotide sequence ID" value="NZ_CYRX01000007.1"/>
</dbReference>
<evidence type="ECO:0000256" key="14">
    <source>
        <dbReference type="PIRSR" id="PIRSR036426-1"/>
    </source>
</evidence>
<dbReference type="InterPro" id="IPR012409">
    <property type="entry name" value="Sirohaem_synth"/>
</dbReference>
<evidence type="ECO:0000256" key="15">
    <source>
        <dbReference type="RuleBase" id="RU003960"/>
    </source>
</evidence>
<dbReference type="Gene3D" id="3.40.1010.10">
    <property type="entry name" value="Cobalt-precorrin-4 Transmethylase, Domain 1"/>
    <property type="match status" value="1"/>
</dbReference>
<evidence type="ECO:0000259" key="17">
    <source>
        <dbReference type="Pfam" id="PF10414"/>
    </source>
</evidence>
<feature type="domain" description="Sirohaem synthase dimerisation" evidence="17">
    <location>
        <begin position="151"/>
        <end position="205"/>
    </location>
</feature>
<evidence type="ECO:0000256" key="5">
    <source>
        <dbReference type="ARBA" id="ARBA00022679"/>
    </source>
</evidence>
<protein>
    <submittedName>
        <fullName evidence="18">Siroheme synthase</fullName>
    </submittedName>
</protein>
<dbReference type="eggNOG" id="COG0007">
    <property type="taxonomic scope" value="Bacteria"/>
</dbReference>
<keyword evidence="11" id="KW-0511">Multifunctional enzyme</keyword>
<dbReference type="GO" id="GO:0043115">
    <property type="term" value="F:precorrin-2 dehydrogenase activity"/>
    <property type="evidence" value="ECO:0007669"/>
    <property type="project" value="UniProtKB-EC"/>
</dbReference>
<keyword evidence="7" id="KW-0560">Oxidoreductase</keyword>
<evidence type="ECO:0000256" key="3">
    <source>
        <dbReference type="ARBA" id="ARBA00022573"/>
    </source>
</evidence>
<dbReference type="AlphaFoldDB" id="A0A0P1FF88"/>
<dbReference type="NCBIfam" id="TIGR01469">
    <property type="entry name" value="cobA_cysG_Cterm"/>
    <property type="match status" value="1"/>
</dbReference>
<feature type="domain" description="Tetrapyrrole methylase" evidence="16">
    <location>
        <begin position="219"/>
        <end position="428"/>
    </location>
</feature>
<evidence type="ECO:0000256" key="10">
    <source>
        <dbReference type="ARBA" id="ARBA00023244"/>
    </source>
</evidence>